<dbReference type="Gene3D" id="3.80.10.10">
    <property type="entry name" value="Ribonuclease Inhibitor"/>
    <property type="match status" value="2"/>
</dbReference>
<dbReference type="SUPFAM" id="SSF52058">
    <property type="entry name" value="L domain-like"/>
    <property type="match status" value="2"/>
</dbReference>
<dbReference type="PANTHER" id="PTHR11017:SF575">
    <property type="entry name" value="ADP-RIBOSYL CYCLASE_CYCLIC ADP-RIBOSE HYDROLASE"/>
    <property type="match status" value="1"/>
</dbReference>
<evidence type="ECO:0000256" key="6">
    <source>
        <dbReference type="ARBA" id="ARBA00047304"/>
    </source>
</evidence>
<protein>
    <recommendedName>
        <fullName evidence="1">ADP-ribosyl cyclase/cyclic ADP-ribose hydrolase</fullName>
        <ecNumber evidence="1">3.2.2.6</ecNumber>
    </recommendedName>
</protein>
<evidence type="ECO:0000313" key="10">
    <source>
        <dbReference type="Proteomes" id="UP000327085"/>
    </source>
</evidence>
<dbReference type="GO" id="GO:0061809">
    <property type="term" value="F:NAD+ nucleosidase activity, cyclic ADP-ribose generating"/>
    <property type="evidence" value="ECO:0007669"/>
    <property type="project" value="UniProtKB-EC"/>
</dbReference>
<feature type="domain" description="TIR" evidence="8">
    <location>
        <begin position="23"/>
        <end position="186"/>
    </location>
</feature>
<dbReference type="PRINTS" id="PR00364">
    <property type="entry name" value="DISEASERSIST"/>
</dbReference>
<evidence type="ECO:0000313" key="9">
    <source>
        <dbReference type="EMBL" id="VVA19727.1"/>
    </source>
</evidence>
<dbReference type="SUPFAM" id="SSF52200">
    <property type="entry name" value="Toll/Interleukin receptor TIR domain"/>
    <property type="match status" value="1"/>
</dbReference>
<reference evidence="10" key="1">
    <citation type="journal article" date="2020" name="Plant J.">
        <title>Transposons played a major role in the diversification between the closely related almond and peach genomes: results from the almond genome sequence.</title>
        <authorList>
            <person name="Alioto T."/>
            <person name="Alexiou K.G."/>
            <person name="Bardil A."/>
            <person name="Barteri F."/>
            <person name="Castanera R."/>
            <person name="Cruz F."/>
            <person name="Dhingra A."/>
            <person name="Duval H."/>
            <person name="Fernandez I Marti A."/>
            <person name="Frias L."/>
            <person name="Galan B."/>
            <person name="Garcia J.L."/>
            <person name="Howad W."/>
            <person name="Gomez-Garrido J."/>
            <person name="Gut M."/>
            <person name="Julca I."/>
            <person name="Morata J."/>
            <person name="Puigdomenech P."/>
            <person name="Ribeca P."/>
            <person name="Rubio Cabetas M.J."/>
            <person name="Vlasova A."/>
            <person name="Wirthensohn M."/>
            <person name="Garcia-Mas J."/>
            <person name="Gabaldon T."/>
            <person name="Casacuberta J.M."/>
            <person name="Arus P."/>
        </authorList>
    </citation>
    <scope>NUCLEOTIDE SEQUENCE [LARGE SCALE GENOMIC DNA]</scope>
    <source>
        <strain evidence="10">cv. Texas</strain>
    </source>
</reference>
<feature type="region of interest" description="Disordered" evidence="7">
    <location>
        <begin position="1142"/>
        <end position="1223"/>
    </location>
</feature>
<dbReference type="InterPro" id="IPR001611">
    <property type="entry name" value="Leu-rich_rpt"/>
</dbReference>
<dbReference type="Pfam" id="PF00931">
    <property type="entry name" value="NB-ARC"/>
    <property type="match status" value="1"/>
</dbReference>
<dbReference type="InterPro" id="IPR042197">
    <property type="entry name" value="Apaf_helical"/>
</dbReference>
<dbReference type="SMART" id="SM00255">
    <property type="entry name" value="TIR"/>
    <property type="match status" value="1"/>
</dbReference>
<dbReference type="FunFam" id="1.10.8.430:FF:000002">
    <property type="entry name" value="Disease resistance protein (TIR-NBS-LRR class)"/>
    <property type="match status" value="1"/>
</dbReference>
<dbReference type="Pfam" id="PF23282">
    <property type="entry name" value="WHD_ROQ1"/>
    <property type="match status" value="1"/>
</dbReference>
<dbReference type="InterPro" id="IPR044974">
    <property type="entry name" value="Disease_R_plants"/>
</dbReference>
<accession>A0A5E4EVE2</accession>
<dbReference type="Pfam" id="PF01582">
    <property type="entry name" value="TIR"/>
    <property type="match status" value="1"/>
</dbReference>
<evidence type="ECO:0000259" key="8">
    <source>
        <dbReference type="PROSITE" id="PS50104"/>
    </source>
</evidence>
<dbReference type="FunCoup" id="A0A5E4EVE2">
    <property type="interactions" value="293"/>
</dbReference>
<evidence type="ECO:0000256" key="7">
    <source>
        <dbReference type="SAM" id="MobiDB-lite"/>
    </source>
</evidence>
<comment type="catalytic activity">
    <reaction evidence="6">
        <text>NAD(+) + H2O = ADP-D-ribose + nicotinamide + H(+)</text>
        <dbReference type="Rhea" id="RHEA:16301"/>
        <dbReference type="ChEBI" id="CHEBI:15377"/>
        <dbReference type="ChEBI" id="CHEBI:15378"/>
        <dbReference type="ChEBI" id="CHEBI:17154"/>
        <dbReference type="ChEBI" id="CHEBI:57540"/>
        <dbReference type="ChEBI" id="CHEBI:57967"/>
        <dbReference type="EC" id="3.2.2.6"/>
    </reaction>
    <physiologicalReaction direction="left-to-right" evidence="6">
        <dbReference type="Rhea" id="RHEA:16302"/>
    </physiologicalReaction>
</comment>
<dbReference type="Gene3D" id="3.40.50.300">
    <property type="entry name" value="P-loop containing nucleotide triphosphate hydrolases"/>
    <property type="match status" value="1"/>
</dbReference>
<dbReference type="InterPro" id="IPR058192">
    <property type="entry name" value="WHD_ROQ1-like"/>
</dbReference>
<organism evidence="9 10">
    <name type="scientific">Prunus dulcis</name>
    <name type="common">Almond</name>
    <name type="synonym">Amygdalus dulcis</name>
    <dbReference type="NCBI Taxonomy" id="3755"/>
    <lineage>
        <taxon>Eukaryota</taxon>
        <taxon>Viridiplantae</taxon>
        <taxon>Streptophyta</taxon>
        <taxon>Embryophyta</taxon>
        <taxon>Tracheophyta</taxon>
        <taxon>Spermatophyta</taxon>
        <taxon>Magnoliopsida</taxon>
        <taxon>eudicotyledons</taxon>
        <taxon>Gunneridae</taxon>
        <taxon>Pentapetalae</taxon>
        <taxon>rosids</taxon>
        <taxon>fabids</taxon>
        <taxon>Rosales</taxon>
        <taxon>Rosaceae</taxon>
        <taxon>Amygdaloideae</taxon>
        <taxon>Amygdaleae</taxon>
        <taxon>Prunus</taxon>
    </lineage>
</organism>
<dbReference type="Gramene" id="VVA19727">
    <property type="protein sequence ID" value="VVA19727"/>
    <property type="gene ID" value="Prudul26B012090"/>
</dbReference>
<dbReference type="Gene3D" id="1.10.8.430">
    <property type="entry name" value="Helical domain of apoptotic protease-activating factors"/>
    <property type="match status" value="1"/>
</dbReference>
<gene>
    <name evidence="9" type="ORF">ALMOND_2B012090</name>
</gene>
<dbReference type="SMART" id="SM00382">
    <property type="entry name" value="AAA"/>
    <property type="match status" value="1"/>
</dbReference>
<dbReference type="GO" id="GO:0007165">
    <property type="term" value="P:signal transduction"/>
    <property type="evidence" value="ECO:0007669"/>
    <property type="project" value="InterPro"/>
</dbReference>
<dbReference type="FunFam" id="3.40.50.10140:FF:000007">
    <property type="entry name" value="Disease resistance protein (TIR-NBS-LRR class)"/>
    <property type="match status" value="1"/>
</dbReference>
<dbReference type="InterPro" id="IPR016024">
    <property type="entry name" value="ARM-type_fold"/>
</dbReference>
<dbReference type="GO" id="GO:0006952">
    <property type="term" value="P:defense response"/>
    <property type="evidence" value="ECO:0007669"/>
    <property type="project" value="InterPro"/>
</dbReference>
<name>A0A5E4EVE2_PRUDU</name>
<dbReference type="InterPro" id="IPR000157">
    <property type="entry name" value="TIR_dom"/>
</dbReference>
<dbReference type="Proteomes" id="UP000327085">
    <property type="component" value="Chromosome 1"/>
</dbReference>
<dbReference type="EC" id="3.2.2.6" evidence="1"/>
<dbReference type="SUPFAM" id="SSF52540">
    <property type="entry name" value="P-loop containing nucleoside triphosphate hydrolases"/>
    <property type="match status" value="1"/>
</dbReference>
<feature type="compositionally biased region" description="Basic and acidic residues" evidence="7">
    <location>
        <begin position="1213"/>
        <end position="1223"/>
    </location>
</feature>
<dbReference type="Gene3D" id="3.40.50.10140">
    <property type="entry name" value="Toll/interleukin-1 receptor homology (TIR) domain"/>
    <property type="match status" value="1"/>
</dbReference>
<keyword evidence="4" id="KW-0378">Hydrolase</keyword>
<dbReference type="SUPFAM" id="SSF48371">
    <property type="entry name" value="ARM repeat"/>
    <property type="match status" value="1"/>
</dbReference>
<evidence type="ECO:0000256" key="4">
    <source>
        <dbReference type="ARBA" id="ARBA00022801"/>
    </source>
</evidence>
<dbReference type="InterPro" id="IPR027417">
    <property type="entry name" value="P-loop_NTPase"/>
</dbReference>
<keyword evidence="2" id="KW-0433">Leucine-rich repeat</keyword>
<dbReference type="EMBL" id="CABIKO010000038">
    <property type="protein sequence ID" value="VVA19727.1"/>
    <property type="molecule type" value="Genomic_DNA"/>
</dbReference>
<feature type="compositionally biased region" description="Acidic residues" evidence="7">
    <location>
        <begin position="1142"/>
        <end position="1189"/>
    </location>
</feature>
<evidence type="ECO:0000256" key="5">
    <source>
        <dbReference type="ARBA" id="ARBA00023027"/>
    </source>
</evidence>
<keyword evidence="3" id="KW-0677">Repeat</keyword>
<dbReference type="InParanoid" id="A0A5E4EVE2"/>
<evidence type="ECO:0000256" key="3">
    <source>
        <dbReference type="ARBA" id="ARBA00022737"/>
    </source>
</evidence>
<dbReference type="InterPro" id="IPR032675">
    <property type="entry name" value="LRR_dom_sf"/>
</dbReference>
<dbReference type="InterPro" id="IPR002182">
    <property type="entry name" value="NB-ARC"/>
</dbReference>
<dbReference type="InterPro" id="IPR003593">
    <property type="entry name" value="AAA+_ATPase"/>
</dbReference>
<evidence type="ECO:0000256" key="1">
    <source>
        <dbReference type="ARBA" id="ARBA00011982"/>
    </source>
</evidence>
<dbReference type="GO" id="GO:0043531">
    <property type="term" value="F:ADP binding"/>
    <property type="evidence" value="ECO:0007669"/>
    <property type="project" value="InterPro"/>
</dbReference>
<keyword evidence="5" id="KW-0520">NAD</keyword>
<dbReference type="PROSITE" id="PS51450">
    <property type="entry name" value="LRR"/>
    <property type="match status" value="1"/>
</dbReference>
<dbReference type="OMA" id="WHAFRSS"/>
<dbReference type="PANTHER" id="PTHR11017">
    <property type="entry name" value="LEUCINE-RICH REPEAT-CONTAINING PROTEIN"/>
    <property type="match status" value="1"/>
</dbReference>
<dbReference type="InterPro" id="IPR035897">
    <property type="entry name" value="Toll_tir_struct_dom_sf"/>
</dbReference>
<evidence type="ECO:0000256" key="2">
    <source>
        <dbReference type="ARBA" id="ARBA00022614"/>
    </source>
</evidence>
<dbReference type="PROSITE" id="PS50104">
    <property type="entry name" value="TIR"/>
    <property type="match status" value="1"/>
</dbReference>
<dbReference type="AlphaFoldDB" id="A0A5E4EVE2"/>
<dbReference type="Pfam" id="PF13855">
    <property type="entry name" value="LRR_8"/>
    <property type="match status" value="1"/>
</dbReference>
<proteinExistence type="predicted"/>
<sequence>MGTRTAHRASFSSSSFSSSKQHWMYDVFLSFRGEDTRNSFTGHLYMALREAGINAFFNDNELSRGEYITPKLVTAIQGSRISVIVFSRRYAESSRCLDELVNIMECRRTRGQTVMPIFYDIDPSDVREQRGSFAQAFEKHEENLLLGRDNKVVRWRAALREAANLSGWDLRNTADGYEAKFIREIIEGISRWLLMNETISVVDYAVGLNSRVQDLSNYLDVGSDDVRIVGILGMGGIGKTTLARAIYNQFYPSFEGKSLLLNVRETAKKPNGLKHMQEQILFDILKPTKIGRVDINVLKTRLRCRRVLIIIDDVDHRDQLNALATNRDSFGRGSRIIITTRDKHLLELFQVDKIYHAQEMNEEEALELFSWHAFKNNRPNAGYSKLSKRVVAYCGGLPLALEVLGSFLFRRSTREWKSTLDKLRKIPAGDIQKQLKISFDGLSDDKERDIFLDISCFFIGMNRNYVTQILDGCGFFPEIGLSVLIERCLITVSEENKLMMHDLLRDMGREIVYEESLNDPRNCSRLWHSEDVTDVLKTESGTEEIQGVTLNLLRSEKATFSTHAFTNMKKLRLLKLNSVELTGEYKYLSRKLRWLCWHGFPLKIIPNDFDQQNLVAMDLRYSNLRCVWKDSEQLLEKLKILNLSHSYHLLESPNFSKLPNLETLILKGCKSLSKVHQSIGHLERLASVNFKDCRVLKDLPRSFYESKSIETLILIGCWEFENLAEDLGDMVSLTTILADNTAIRKIPSSIVRLKNLKYLSLCSLRWRSPSNCLPCPFWSLQLPRPYQKSNNLFPPSLRGLYSLRELHLRSCYLFHDAPIDLESLKSLEELDLGCNSFHSPPYFSGLSKLEFLALDNCNLTDEEIDSMNLGSLPSLLYLNLEGNSFCFLPDLSSLSKLDCLMLNDCTNLHEMPKLPISLTQMEANDCTALQTMPDFSKMTNMDTLHLSHSHKLIEFPGLDTALDSMRLIRMEGCTDISSTVKKNLLQGWNSSGGGGLYLPGNDIPEWFTYVSEGDQVSFEVPQVSGCNLKALTVCTVYKCLQEDKSKLYISIFVTNHSNCTSFLVQPTYPYTTISHDVIWQGHLSNKDFNLEGGDFIEVCVAFGSGHTVKKIGVSLLWDKFIYDTDSFIACKSVPYAYFLRDDEDEDKEYDEDDNDDDDDDDEEEEEEEEEDNDDDDDEDDDEDGDDDHEPEIKFSGLYDDEAGPSLHSSDLNIEMRRMNMEES</sequence>